<accession>A0A8S5TF04</accession>
<organism evidence="1">
    <name type="scientific">Siphoviridae sp. ctbgC51</name>
    <dbReference type="NCBI Taxonomy" id="2827901"/>
    <lineage>
        <taxon>Viruses</taxon>
        <taxon>Duplodnaviria</taxon>
        <taxon>Heunggongvirae</taxon>
        <taxon>Uroviricota</taxon>
        <taxon>Caudoviricetes</taxon>
    </lineage>
</organism>
<evidence type="ECO:0000313" key="1">
    <source>
        <dbReference type="EMBL" id="DAF61846.1"/>
    </source>
</evidence>
<dbReference type="SUPFAM" id="SSF52309">
    <property type="entry name" value="N-(deoxy)ribosyltransferase-like"/>
    <property type="match status" value="1"/>
</dbReference>
<dbReference type="Pfam" id="PF14359">
    <property type="entry name" value="DUF4406"/>
    <property type="match status" value="1"/>
</dbReference>
<protein>
    <submittedName>
        <fullName evidence="1">Nucleoside 2-deoxyribosyltransferase like protein</fullName>
    </submittedName>
</protein>
<dbReference type="InterPro" id="IPR025518">
    <property type="entry name" value="DUF4406"/>
</dbReference>
<name>A0A8S5TF04_9CAUD</name>
<dbReference type="EMBL" id="BK032817">
    <property type="protein sequence ID" value="DAF61846.1"/>
    <property type="molecule type" value="Genomic_DNA"/>
</dbReference>
<sequence length="68" mass="7880">MKIYIAGKITGDPNYKMKFRMTAKHIQELYPLAVILNPAELPEGLTPKDYMRLCFGMIDAADMLFRRE</sequence>
<reference evidence="1" key="1">
    <citation type="journal article" date="2021" name="Proc. Natl. Acad. Sci. U.S.A.">
        <title>A Catalog of Tens of Thousands of Viruses from Human Metagenomes Reveals Hidden Associations with Chronic Diseases.</title>
        <authorList>
            <person name="Tisza M.J."/>
            <person name="Buck C.B."/>
        </authorList>
    </citation>
    <scope>NUCLEOTIDE SEQUENCE</scope>
    <source>
        <strain evidence="1">CtbgC51</strain>
    </source>
</reference>
<proteinExistence type="predicted"/>